<reference evidence="11" key="1">
    <citation type="submission" date="2020-06" db="EMBL/GenBank/DDBJ databases">
        <title>Genomes of multiple members of Pneumocystis genus reveal paths to human pathogen Pneumocystis jirovecii.</title>
        <authorList>
            <person name="Cisse O.H."/>
            <person name="Ma L."/>
            <person name="Dekker J."/>
            <person name="Khil P."/>
            <person name="Jo J."/>
            <person name="Brenchley J."/>
            <person name="Blair R."/>
            <person name="Pahar B."/>
            <person name="Chabe M."/>
            <person name="Van Rompay K.A."/>
            <person name="Keesler R."/>
            <person name="Sukura A."/>
            <person name="Hirsch V."/>
            <person name="Kutty G."/>
            <person name="Liu Y."/>
            <person name="Peng L."/>
            <person name="Chen J."/>
            <person name="Song J."/>
            <person name="Weissenbacher-Lang C."/>
            <person name="Xu J."/>
            <person name="Upham N.S."/>
            <person name="Stajich J.E."/>
            <person name="Cuomo C.A."/>
            <person name="Cushion M.T."/>
            <person name="Kovacs J.A."/>
        </authorList>
    </citation>
    <scope>NUCLEOTIDE SEQUENCE</scope>
    <source>
        <strain evidence="11">2A</strain>
    </source>
</reference>
<dbReference type="OrthoDB" id="360161at2759"/>
<evidence type="ECO:0000256" key="2">
    <source>
        <dbReference type="ARBA" id="ARBA00022741"/>
    </source>
</evidence>
<evidence type="ECO:0000256" key="6">
    <source>
        <dbReference type="ARBA" id="ARBA00022884"/>
    </source>
</evidence>
<dbReference type="EC" id="3.6.4.13" evidence="1"/>
<dbReference type="InterPro" id="IPR014001">
    <property type="entry name" value="Helicase_ATP-bd"/>
</dbReference>
<dbReference type="Pfam" id="PF00271">
    <property type="entry name" value="Helicase_C"/>
    <property type="match status" value="1"/>
</dbReference>
<evidence type="ECO:0000259" key="10">
    <source>
        <dbReference type="PROSITE" id="PS51194"/>
    </source>
</evidence>
<keyword evidence="4" id="KW-0347">Helicase</keyword>
<dbReference type="InterPro" id="IPR001650">
    <property type="entry name" value="Helicase_C-like"/>
</dbReference>
<evidence type="ECO:0000259" key="9">
    <source>
        <dbReference type="PROSITE" id="PS51192"/>
    </source>
</evidence>
<dbReference type="SMART" id="SM00487">
    <property type="entry name" value="DEXDc"/>
    <property type="match status" value="1"/>
</dbReference>
<dbReference type="GO" id="GO:0003723">
    <property type="term" value="F:RNA binding"/>
    <property type="evidence" value="ECO:0007669"/>
    <property type="project" value="UniProtKB-KW"/>
</dbReference>
<dbReference type="PROSITE" id="PS51194">
    <property type="entry name" value="HELICASE_CTER"/>
    <property type="match status" value="1"/>
</dbReference>
<dbReference type="GO" id="GO:0003724">
    <property type="term" value="F:RNA helicase activity"/>
    <property type="evidence" value="ECO:0007669"/>
    <property type="project" value="UniProtKB-EC"/>
</dbReference>
<dbReference type="CDD" id="cd18787">
    <property type="entry name" value="SF2_C_DEAD"/>
    <property type="match status" value="1"/>
</dbReference>
<comment type="similarity">
    <text evidence="7">Belongs to the DEAD box helicase family. DDX52/ROK1 subfamily.</text>
</comment>
<dbReference type="AlphaFoldDB" id="A0A899FY17"/>
<feature type="domain" description="Helicase ATP-binding" evidence="9">
    <location>
        <begin position="110"/>
        <end position="277"/>
    </location>
</feature>
<proteinExistence type="inferred from homology"/>
<dbReference type="GO" id="GO:0005524">
    <property type="term" value="F:ATP binding"/>
    <property type="evidence" value="ECO:0007669"/>
    <property type="project" value="UniProtKB-KW"/>
</dbReference>
<evidence type="ECO:0000256" key="1">
    <source>
        <dbReference type="ARBA" id="ARBA00012552"/>
    </source>
</evidence>
<dbReference type="PANTHER" id="PTHR47959">
    <property type="entry name" value="ATP-DEPENDENT RNA HELICASE RHLE-RELATED"/>
    <property type="match status" value="1"/>
</dbReference>
<feature type="domain" description="Helicase C-terminal" evidence="10">
    <location>
        <begin position="258"/>
        <end position="420"/>
    </location>
</feature>
<evidence type="ECO:0000256" key="5">
    <source>
        <dbReference type="ARBA" id="ARBA00022840"/>
    </source>
</evidence>
<dbReference type="PANTHER" id="PTHR47959:SF15">
    <property type="entry name" value="RNA HELICASE"/>
    <property type="match status" value="1"/>
</dbReference>
<evidence type="ECO:0000256" key="8">
    <source>
        <dbReference type="ARBA" id="ARBA00047984"/>
    </source>
</evidence>
<protein>
    <recommendedName>
        <fullName evidence="1">RNA helicase</fullName>
        <ecNumber evidence="1">3.6.4.13</ecNumber>
    </recommendedName>
</protein>
<sequence length="455" mass="52903">MTRHLLRLRMLEYTLNRKVAYIFLLLYEWDHWHSEDLNMFLNLKELKDNEVKKSDIIKNKESHAESLVFPYSDEEIKGFRRLFHIRVTGNDVPAPIMTFSAMSEQLLFPNFIKRNMKKYAFEAPTPVQMQAIPISVSGRDLFVCSPTGSDKGFRALIITPVNELSKQVFSLLFGKKFKICHLRRSTISNVVNSKYDIIISTPQMALKAISEKNLNYENVRHLVFDEGDRLFDHEFIEQTNSLITYFSSIVRKDTTTDTIDQKLIHVGSEEGKLIALRQLIHEGGFQPPVLIFVQSVERANELYNELKFEGFNIDVMHGERTQTQKDYLIHRFRQGEIFVLICTDIMSRGIDFKGVTLVINYDFPVSIQSYIHRVGRTGRAGRFGKAITYFSTSDTKYLRNIVHVMQRSGSEVPEWMINLLPKIPKKVKRKLKRVPPQRAPISTFSIHNRKTIINH</sequence>
<organism evidence="11 12">
    <name type="scientific">Pneumocystis wakefieldiae</name>
    <dbReference type="NCBI Taxonomy" id="38082"/>
    <lineage>
        <taxon>Eukaryota</taxon>
        <taxon>Fungi</taxon>
        <taxon>Dikarya</taxon>
        <taxon>Ascomycota</taxon>
        <taxon>Taphrinomycotina</taxon>
        <taxon>Pneumocystomycetes</taxon>
        <taxon>Pneumocystaceae</taxon>
        <taxon>Pneumocystis</taxon>
    </lineage>
</organism>
<evidence type="ECO:0000256" key="3">
    <source>
        <dbReference type="ARBA" id="ARBA00022801"/>
    </source>
</evidence>
<dbReference type="SMART" id="SM00490">
    <property type="entry name" value="HELICc"/>
    <property type="match status" value="1"/>
</dbReference>
<dbReference type="Pfam" id="PF00270">
    <property type="entry name" value="DEAD"/>
    <property type="match status" value="1"/>
</dbReference>
<evidence type="ECO:0000256" key="4">
    <source>
        <dbReference type="ARBA" id="ARBA00022806"/>
    </source>
</evidence>
<accession>A0A899FY17</accession>
<name>A0A899FY17_9ASCO</name>
<dbReference type="Gene3D" id="3.40.50.300">
    <property type="entry name" value="P-loop containing nucleotide triphosphate hydrolases"/>
    <property type="match status" value="2"/>
</dbReference>
<dbReference type="InterPro" id="IPR050079">
    <property type="entry name" value="DEAD_box_RNA_helicase"/>
</dbReference>
<dbReference type="SUPFAM" id="SSF52540">
    <property type="entry name" value="P-loop containing nucleoside triphosphate hydrolases"/>
    <property type="match status" value="1"/>
</dbReference>
<dbReference type="InterPro" id="IPR011545">
    <property type="entry name" value="DEAD/DEAH_box_helicase_dom"/>
</dbReference>
<keyword evidence="3" id="KW-0378">Hydrolase</keyword>
<evidence type="ECO:0000313" key="11">
    <source>
        <dbReference type="EMBL" id="QSL65376.1"/>
    </source>
</evidence>
<keyword evidence="6" id="KW-0694">RNA-binding</keyword>
<comment type="catalytic activity">
    <reaction evidence="8">
        <text>ATP + H2O = ADP + phosphate + H(+)</text>
        <dbReference type="Rhea" id="RHEA:13065"/>
        <dbReference type="ChEBI" id="CHEBI:15377"/>
        <dbReference type="ChEBI" id="CHEBI:15378"/>
        <dbReference type="ChEBI" id="CHEBI:30616"/>
        <dbReference type="ChEBI" id="CHEBI:43474"/>
        <dbReference type="ChEBI" id="CHEBI:456216"/>
        <dbReference type="EC" id="3.6.4.13"/>
    </reaction>
</comment>
<dbReference type="EMBL" id="CP054537">
    <property type="protein sequence ID" value="QSL65376.1"/>
    <property type="molecule type" value="Genomic_DNA"/>
</dbReference>
<evidence type="ECO:0000256" key="7">
    <source>
        <dbReference type="ARBA" id="ARBA00024355"/>
    </source>
</evidence>
<keyword evidence="12" id="KW-1185">Reference proteome</keyword>
<keyword evidence="5" id="KW-0067">ATP-binding</keyword>
<evidence type="ECO:0000313" key="12">
    <source>
        <dbReference type="Proteomes" id="UP000663699"/>
    </source>
</evidence>
<dbReference type="PROSITE" id="PS51192">
    <property type="entry name" value="HELICASE_ATP_BIND_1"/>
    <property type="match status" value="1"/>
</dbReference>
<keyword evidence="2" id="KW-0547">Nucleotide-binding</keyword>
<dbReference type="GO" id="GO:0016787">
    <property type="term" value="F:hydrolase activity"/>
    <property type="evidence" value="ECO:0007669"/>
    <property type="project" value="UniProtKB-KW"/>
</dbReference>
<dbReference type="GO" id="GO:0005829">
    <property type="term" value="C:cytosol"/>
    <property type="evidence" value="ECO:0007669"/>
    <property type="project" value="TreeGrafter"/>
</dbReference>
<gene>
    <name evidence="11" type="ORF">MERGE_002686</name>
</gene>
<dbReference type="Proteomes" id="UP000663699">
    <property type="component" value="Chromosome 6"/>
</dbReference>
<dbReference type="InterPro" id="IPR027417">
    <property type="entry name" value="P-loop_NTPase"/>
</dbReference>